<dbReference type="AlphaFoldDB" id="A0A0Q3KQF6"/>
<dbReference type="RefSeq" id="WP_056013456.1">
    <property type="nucleotide sequence ID" value="NZ_LLYZ01000004.1"/>
</dbReference>
<comment type="caution">
    <text evidence="1">The sequence shown here is derived from an EMBL/GenBank/DDBJ whole genome shotgun (WGS) entry which is preliminary data.</text>
</comment>
<dbReference type="OrthoDB" id="1267255at2"/>
<gene>
    <name evidence="1" type="ORF">AR438_06750</name>
</gene>
<dbReference type="EMBL" id="LLYZ01000004">
    <property type="protein sequence ID" value="KQK26460.1"/>
    <property type="molecule type" value="Genomic_DNA"/>
</dbReference>
<reference evidence="1 2" key="1">
    <citation type="submission" date="2015-10" db="EMBL/GenBank/DDBJ databases">
        <title>Chryseobacterium aquaticum genome.</title>
        <authorList>
            <person name="Newman J.D."/>
            <person name="Ferguson M.B."/>
            <person name="Miller J.R."/>
        </authorList>
    </citation>
    <scope>NUCLEOTIDE SEQUENCE [LARGE SCALE GENOMIC DNA]</scope>
    <source>
        <strain evidence="1 2">KCTC 12483</strain>
    </source>
</reference>
<dbReference type="Proteomes" id="UP000051682">
    <property type="component" value="Unassembled WGS sequence"/>
</dbReference>
<evidence type="ECO:0000313" key="1">
    <source>
        <dbReference type="EMBL" id="KQK26460.1"/>
    </source>
</evidence>
<name>A0A0Q3KQF6_9FLAO</name>
<evidence type="ECO:0000313" key="2">
    <source>
        <dbReference type="Proteomes" id="UP000051682"/>
    </source>
</evidence>
<protein>
    <submittedName>
        <fullName evidence="1">Uncharacterized protein</fullName>
    </submittedName>
</protein>
<keyword evidence="2" id="KW-1185">Reference proteome</keyword>
<organism evidence="1 2">
    <name type="scientific">Chryseobacterium aquaticum</name>
    <dbReference type="NCBI Taxonomy" id="452084"/>
    <lineage>
        <taxon>Bacteria</taxon>
        <taxon>Pseudomonadati</taxon>
        <taxon>Bacteroidota</taxon>
        <taxon>Flavobacteriia</taxon>
        <taxon>Flavobacteriales</taxon>
        <taxon>Weeksellaceae</taxon>
        <taxon>Chryseobacterium group</taxon>
        <taxon>Chryseobacterium</taxon>
    </lineage>
</organism>
<proteinExistence type="predicted"/>
<accession>A0A0Q3KQF6</accession>
<sequence length="210" mass="24481">MKKITEALIPKNLSDELKNESQAYLETLNDLGKSKINNYKEEIKINLIDSNGKTFPVNAILSVISDIRICSRKHTDDIGKTLDEILKGFISEEKEYVSKTLISNSIEPLFTNSDNAESEIKDYFLISEDRFLNRLDFVCWTRNLKPNVLIENLDTMFVFVMYKSTVDMEKVHANDFIKAYMKTVKIENPDVDKVHEITNKCIEIYKKYRY</sequence>